<dbReference type="InterPro" id="IPR009061">
    <property type="entry name" value="DNA-bd_dom_put_sf"/>
</dbReference>
<evidence type="ECO:0000313" key="4">
    <source>
        <dbReference type="Proteomes" id="UP001333710"/>
    </source>
</evidence>
<protein>
    <recommendedName>
        <fullName evidence="2">HTH merR-type domain-containing protein</fullName>
    </recommendedName>
</protein>
<dbReference type="PANTHER" id="PTHR30204:SF90">
    <property type="entry name" value="HTH-TYPE TRANSCRIPTIONAL ACTIVATOR MTA"/>
    <property type="match status" value="1"/>
</dbReference>
<dbReference type="Proteomes" id="UP001333710">
    <property type="component" value="Chromosome"/>
</dbReference>
<dbReference type="KEGG" id="pmaw:MACH26_26280"/>
<dbReference type="PANTHER" id="PTHR30204">
    <property type="entry name" value="REDOX-CYCLING DRUG-SENSING TRANSCRIPTIONAL ACTIVATOR SOXR"/>
    <property type="match status" value="1"/>
</dbReference>
<organism evidence="3 4">
    <name type="scientific">Planctobacterium marinum</name>
    <dbReference type="NCBI Taxonomy" id="1631968"/>
    <lineage>
        <taxon>Bacteria</taxon>
        <taxon>Pseudomonadati</taxon>
        <taxon>Pseudomonadota</taxon>
        <taxon>Gammaproteobacteria</taxon>
        <taxon>Alteromonadales</taxon>
        <taxon>Alteromonadaceae</taxon>
        <taxon>Planctobacterium</taxon>
    </lineage>
</organism>
<dbReference type="InterPro" id="IPR012925">
    <property type="entry name" value="TipAS_dom"/>
</dbReference>
<gene>
    <name evidence="3" type="ORF">MACH26_26280</name>
</gene>
<evidence type="ECO:0000256" key="1">
    <source>
        <dbReference type="ARBA" id="ARBA00023125"/>
    </source>
</evidence>
<keyword evidence="1" id="KW-0238">DNA-binding</keyword>
<dbReference type="PROSITE" id="PS50937">
    <property type="entry name" value="HTH_MERR_2"/>
    <property type="match status" value="1"/>
</dbReference>
<dbReference type="InterPro" id="IPR047057">
    <property type="entry name" value="MerR_fam"/>
</dbReference>
<dbReference type="AlphaFoldDB" id="A0AA48HR07"/>
<evidence type="ECO:0000259" key="2">
    <source>
        <dbReference type="PROSITE" id="PS50937"/>
    </source>
</evidence>
<dbReference type="GO" id="GO:0003677">
    <property type="term" value="F:DNA binding"/>
    <property type="evidence" value="ECO:0007669"/>
    <property type="project" value="UniProtKB-KW"/>
</dbReference>
<dbReference type="Pfam" id="PF07739">
    <property type="entry name" value="TipAS"/>
    <property type="match status" value="1"/>
</dbReference>
<dbReference type="InterPro" id="IPR000551">
    <property type="entry name" value="MerR-type_HTH_dom"/>
</dbReference>
<accession>A0AA48HR07</accession>
<dbReference type="SUPFAM" id="SSF46955">
    <property type="entry name" value="Putative DNA-binding domain"/>
    <property type="match status" value="1"/>
</dbReference>
<dbReference type="EMBL" id="AP027272">
    <property type="protein sequence ID" value="BDX07107.1"/>
    <property type="molecule type" value="Genomic_DNA"/>
</dbReference>
<proteinExistence type="predicted"/>
<dbReference type="CDD" id="cd01106">
    <property type="entry name" value="HTH_TipAL-Mta"/>
    <property type="match status" value="1"/>
</dbReference>
<dbReference type="RefSeq" id="WP_338293096.1">
    <property type="nucleotide sequence ID" value="NZ_AP027272.1"/>
</dbReference>
<evidence type="ECO:0000313" key="3">
    <source>
        <dbReference type="EMBL" id="BDX07107.1"/>
    </source>
</evidence>
<reference evidence="3" key="1">
    <citation type="submission" date="2023-01" db="EMBL/GenBank/DDBJ databases">
        <title>Complete genome sequence of Planctobacterium marinum strain Dej080120_11.</title>
        <authorList>
            <person name="Ueki S."/>
            <person name="Maruyama F."/>
        </authorList>
    </citation>
    <scope>NUCLEOTIDE SEQUENCE</scope>
    <source>
        <strain evidence="3">Dej080120_11</strain>
    </source>
</reference>
<sequence>MIEDKAYTVSQVSEMTGVSVKALHYYHEKQLLVPFRQPSNGYRIYTESHLIRLQQILIYRELDFGVDEIKSLLNAEEHSVLQLLASQKSLLLERQRTISKMINTLEVTMDGIKGKQIFDILFEDIPKEKTERWDNMARERMGDEQMAQSMGAFAGIAETDMRSLKEESDRITIAFAQTIGQPIESDFVQQLTKEHYQLANKMLQLVQKAQGETELPDLGYEDYKAMADSVDEQDVHELCEHYGEGYAEHARQAMIYFAEKQLKES</sequence>
<dbReference type="Pfam" id="PF13411">
    <property type="entry name" value="MerR_1"/>
    <property type="match status" value="1"/>
</dbReference>
<dbReference type="GO" id="GO:0003700">
    <property type="term" value="F:DNA-binding transcription factor activity"/>
    <property type="evidence" value="ECO:0007669"/>
    <property type="project" value="InterPro"/>
</dbReference>
<feature type="domain" description="HTH merR-type" evidence="2">
    <location>
        <begin position="6"/>
        <end position="75"/>
    </location>
</feature>
<dbReference type="Gene3D" id="1.10.1660.10">
    <property type="match status" value="1"/>
</dbReference>
<keyword evidence="4" id="KW-1185">Reference proteome</keyword>
<name>A0AA48HR07_9ALTE</name>
<dbReference type="SMART" id="SM00422">
    <property type="entry name" value="HTH_MERR"/>
    <property type="match status" value="1"/>
</dbReference>